<organism evidence="2 3">
    <name type="scientific">Mycolicibacterium conceptionense</name>
    <dbReference type="NCBI Taxonomy" id="451644"/>
    <lineage>
        <taxon>Bacteria</taxon>
        <taxon>Bacillati</taxon>
        <taxon>Actinomycetota</taxon>
        <taxon>Actinomycetes</taxon>
        <taxon>Mycobacteriales</taxon>
        <taxon>Mycobacteriaceae</taxon>
        <taxon>Mycolicibacterium</taxon>
    </lineage>
</organism>
<reference evidence="2 3" key="1">
    <citation type="submission" date="2015-03" db="EMBL/GenBank/DDBJ databases">
        <authorList>
            <person name="Murphy D."/>
        </authorList>
    </citation>
    <scope>NUCLEOTIDE SEQUENCE [LARGE SCALE GENOMIC DNA]</scope>
    <source>
        <strain evidence="2 3">D16</strain>
    </source>
</reference>
<sequence>MTASKQSVRPGDYASGIASRNTGGWMRSTATDDYDAVEQSTAWIADATRNLAGLQSSPEVGANHAVDPRWGEGSSALDRLRTTIAHHIAALPRQGRPIHSDRTGISITHLALAKVLTWQLAEPAAAAEAAVADVEVQVDGYAVSEVHIHLVAVGADPRDNTYLHDGDRLREHAAAVLAEIIGDTPHIRLTWEDIALPPEA</sequence>
<name>A0A0U1DR97_9MYCO</name>
<protein>
    <submittedName>
        <fullName evidence="2">Uncharacterized protein</fullName>
    </submittedName>
</protein>
<dbReference type="EMBL" id="CTEF01000003">
    <property type="protein sequence ID" value="CQD19661.1"/>
    <property type="molecule type" value="Genomic_DNA"/>
</dbReference>
<dbReference type="Proteomes" id="UP000182227">
    <property type="component" value="Unassembled WGS sequence"/>
</dbReference>
<evidence type="ECO:0000313" key="3">
    <source>
        <dbReference type="Proteomes" id="UP000182227"/>
    </source>
</evidence>
<accession>A0A0U1DR97</accession>
<evidence type="ECO:0000313" key="2">
    <source>
        <dbReference type="EMBL" id="CQD19661.1"/>
    </source>
</evidence>
<dbReference type="AlphaFoldDB" id="A0A0U1DR97"/>
<proteinExistence type="predicted"/>
<evidence type="ECO:0000256" key="1">
    <source>
        <dbReference type="SAM" id="MobiDB-lite"/>
    </source>
</evidence>
<gene>
    <name evidence="2" type="ORF">BN970_04474</name>
</gene>
<feature type="region of interest" description="Disordered" evidence="1">
    <location>
        <begin position="1"/>
        <end position="25"/>
    </location>
</feature>